<dbReference type="AlphaFoldDB" id="B1XXD6"/>
<dbReference type="EMBL" id="CP001013">
    <property type="protein sequence ID" value="ACB33917.1"/>
    <property type="molecule type" value="Genomic_DNA"/>
</dbReference>
<accession>B1XXD6</accession>
<evidence type="ECO:0000256" key="1">
    <source>
        <dbReference type="SAM" id="MobiDB-lite"/>
    </source>
</evidence>
<feature type="domain" description="Glutaredoxin" evidence="2">
    <location>
        <begin position="86"/>
        <end position="118"/>
    </location>
</feature>
<organism evidence="3 4">
    <name type="scientific">Leptothrix cholodnii (strain ATCC 51168 / LMG 8142 / SP-6)</name>
    <name type="common">Leptothrix discophora (strain SP-6)</name>
    <dbReference type="NCBI Taxonomy" id="395495"/>
    <lineage>
        <taxon>Bacteria</taxon>
        <taxon>Pseudomonadati</taxon>
        <taxon>Pseudomonadota</taxon>
        <taxon>Betaproteobacteria</taxon>
        <taxon>Burkholderiales</taxon>
        <taxon>Sphaerotilaceae</taxon>
        <taxon>Leptothrix</taxon>
    </lineage>
</organism>
<dbReference type="Gene3D" id="3.40.30.10">
    <property type="entry name" value="Glutaredoxin"/>
    <property type="match status" value="1"/>
</dbReference>
<dbReference type="SUPFAM" id="SSF52833">
    <property type="entry name" value="Thioredoxin-like"/>
    <property type="match status" value="1"/>
</dbReference>
<name>B1XXD6_LEPCP</name>
<dbReference type="RefSeq" id="WP_012346678.1">
    <property type="nucleotide sequence ID" value="NC_010524.1"/>
</dbReference>
<dbReference type="InterPro" id="IPR036249">
    <property type="entry name" value="Thioredoxin-like_sf"/>
</dbReference>
<dbReference type="STRING" id="395495.Lcho_1650"/>
<evidence type="ECO:0000313" key="4">
    <source>
        <dbReference type="Proteomes" id="UP000001693"/>
    </source>
</evidence>
<gene>
    <name evidence="3" type="ordered locus">Lcho_1650</name>
</gene>
<dbReference type="Pfam" id="PF00462">
    <property type="entry name" value="Glutaredoxin"/>
    <property type="match status" value="1"/>
</dbReference>
<feature type="region of interest" description="Disordered" evidence="1">
    <location>
        <begin position="190"/>
        <end position="211"/>
    </location>
</feature>
<evidence type="ECO:0000259" key="2">
    <source>
        <dbReference type="Pfam" id="PF00462"/>
    </source>
</evidence>
<reference evidence="3 4" key="1">
    <citation type="submission" date="2008-03" db="EMBL/GenBank/DDBJ databases">
        <title>Complete sequence of Leptothrix cholodnii SP-6.</title>
        <authorList>
            <consortium name="US DOE Joint Genome Institute"/>
            <person name="Copeland A."/>
            <person name="Lucas S."/>
            <person name="Lapidus A."/>
            <person name="Glavina del Rio T."/>
            <person name="Dalin E."/>
            <person name="Tice H."/>
            <person name="Bruce D."/>
            <person name="Goodwin L."/>
            <person name="Pitluck S."/>
            <person name="Chertkov O."/>
            <person name="Brettin T."/>
            <person name="Detter J.C."/>
            <person name="Han C."/>
            <person name="Kuske C.R."/>
            <person name="Schmutz J."/>
            <person name="Larimer F."/>
            <person name="Land M."/>
            <person name="Hauser L."/>
            <person name="Kyrpides N."/>
            <person name="Lykidis A."/>
            <person name="Emerson D."/>
            <person name="Richardson P."/>
        </authorList>
    </citation>
    <scope>NUCLEOTIDE SEQUENCE [LARGE SCALE GENOMIC DNA]</scope>
    <source>
        <strain evidence="4">ATCC 51168 / LMG 8142 / SP-6</strain>
    </source>
</reference>
<proteinExistence type="predicted"/>
<dbReference type="PROSITE" id="PS51354">
    <property type="entry name" value="GLUTAREDOXIN_2"/>
    <property type="match status" value="1"/>
</dbReference>
<dbReference type="KEGG" id="lch:Lcho_1650"/>
<dbReference type="OrthoDB" id="8794394at2"/>
<dbReference type="InterPro" id="IPR002109">
    <property type="entry name" value="Glutaredoxin"/>
</dbReference>
<keyword evidence="4" id="KW-1185">Reference proteome</keyword>
<protein>
    <recommendedName>
        <fullName evidence="2">Glutaredoxin domain-containing protein</fullName>
    </recommendedName>
</protein>
<sequence length="211" mass="22089" precursor="true">MAANPVRPTAPKRRFGGLVGLLLIGGAGAAVAQYKVVAPDGSVTYTDRVPAAASSRTQPLRAGAGGADGAAELPFVLRQVMARYPVTLYTAPACAPCDTARQLLRQRGVPLVERSVPTPDDVGELRRIEQTTDLPILRLGSQRLVGYSADEWTAMLDAAGYPRQSMLPGSYRQPAARPLIAPRTAQPAAIEAPRPANAPEPTAAGAGGIRF</sequence>
<dbReference type="HOGENOM" id="CLU_111602_0_0_4"/>
<dbReference type="Proteomes" id="UP000001693">
    <property type="component" value="Chromosome"/>
</dbReference>
<dbReference type="CDD" id="cd02976">
    <property type="entry name" value="NrdH"/>
    <property type="match status" value="1"/>
</dbReference>
<evidence type="ECO:0000313" key="3">
    <source>
        <dbReference type="EMBL" id="ACB33917.1"/>
    </source>
</evidence>
<dbReference type="eggNOG" id="COG0695">
    <property type="taxonomic scope" value="Bacteria"/>
</dbReference>